<gene>
    <name evidence="2" type="ORF">NPIL_249971</name>
</gene>
<evidence type="ECO:0000313" key="3">
    <source>
        <dbReference type="Proteomes" id="UP000887013"/>
    </source>
</evidence>
<sequence length="78" mass="8807">DPDTPDMDKPSGSIDFRGMWINACISVRNVWPWKNHIYIPALGGGMEEIDMERLLDAETNGANTKGQKGKEIVQYKKQ</sequence>
<proteinExistence type="predicted"/>
<protein>
    <submittedName>
        <fullName evidence="2">Uncharacterized protein</fullName>
    </submittedName>
</protein>
<dbReference type="EMBL" id="BMAW01043476">
    <property type="protein sequence ID" value="GFS39634.1"/>
    <property type="molecule type" value="Genomic_DNA"/>
</dbReference>
<comment type="caution">
    <text evidence="2">The sequence shown here is derived from an EMBL/GenBank/DDBJ whole genome shotgun (WGS) entry which is preliminary data.</text>
</comment>
<feature type="region of interest" description="Disordered" evidence="1">
    <location>
        <begin position="59"/>
        <end position="78"/>
    </location>
</feature>
<accession>A0A8X6MBQ5</accession>
<keyword evidence="3" id="KW-1185">Reference proteome</keyword>
<dbReference type="Proteomes" id="UP000887013">
    <property type="component" value="Unassembled WGS sequence"/>
</dbReference>
<name>A0A8X6MBQ5_NEPPI</name>
<feature type="non-terminal residue" evidence="2">
    <location>
        <position position="1"/>
    </location>
</feature>
<dbReference type="AlphaFoldDB" id="A0A8X6MBQ5"/>
<reference evidence="2" key="1">
    <citation type="submission" date="2020-08" db="EMBL/GenBank/DDBJ databases">
        <title>Multicomponent nature underlies the extraordinary mechanical properties of spider dragline silk.</title>
        <authorList>
            <person name="Kono N."/>
            <person name="Nakamura H."/>
            <person name="Mori M."/>
            <person name="Yoshida Y."/>
            <person name="Ohtoshi R."/>
            <person name="Malay A.D."/>
            <person name="Moran D.A.P."/>
            <person name="Tomita M."/>
            <person name="Numata K."/>
            <person name="Arakawa K."/>
        </authorList>
    </citation>
    <scope>NUCLEOTIDE SEQUENCE</scope>
</reference>
<evidence type="ECO:0000256" key="1">
    <source>
        <dbReference type="SAM" id="MobiDB-lite"/>
    </source>
</evidence>
<organism evidence="2 3">
    <name type="scientific">Nephila pilipes</name>
    <name type="common">Giant wood spider</name>
    <name type="synonym">Nephila maculata</name>
    <dbReference type="NCBI Taxonomy" id="299642"/>
    <lineage>
        <taxon>Eukaryota</taxon>
        <taxon>Metazoa</taxon>
        <taxon>Ecdysozoa</taxon>
        <taxon>Arthropoda</taxon>
        <taxon>Chelicerata</taxon>
        <taxon>Arachnida</taxon>
        <taxon>Araneae</taxon>
        <taxon>Araneomorphae</taxon>
        <taxon>Entelegynae</taxon>
        <taxon>Araneoidea</taxon>
        <taxon>Nephilidae</taxon>
        <taxon>Nephila</taxon>
    </lineage>
</organism>
<evidence type="ECO:0000313" key="2">
    <source>
        <dbReference type="EMBL" id="GFS39634.1"/>
    </source>
</evidence>
<feature type="compositionally biased region" description="Basic and acidic residues" evidence="1">
    <location>
        <begin position="68"/>
        <end position="78"/>
    </location>
</feature>